<comment type="caution">
    <text evidence="2">The sequence shown here is derived from an EMBL/GenBank/DDBJ whole genome shotgun (WGS) entry which is preliminary data.</text>
</comment>
<keyword evidence="3" id="KW-1185">Reference proteome</keyword>
<feature type="coiled-coil region" evidence="1">
    <location>
        <begin position="178"/>
        <end position="205"/>
    </location>
</feature>
<organism evidence="2 3">
    <name type="scientific">Tanacetum coccineum</name>
    <dbReference type="NCBI Taxonomy" id="301880"/>
    <lineage>
        <taxon>Eukaryota</taxon>
        <taxon>Viridiplantae</taxon>
        <taxon>Streptophyta</taxon>
        <taxon>Embryophyta</taxon>
        <taxon>Tracheophyta</taxon>
        <taxon>Spermatophyta</taxon>
        <taxon>Magnoliopsida</taxon>
        <taxon>eudicotyledons</taxon>
        <taxon>Gunneridae</taxon>
        <taxon>Pentapetalae</taxon>
        <taxon>asterids</taxon>
        <taxon>campanulids</taxon>
        <taxon>Asterales</taxon>
        <taxon>Asteraceae</taxon>
        <taxon>Asteroideae</taxon>
        <taxon>Anthemideae</taxon>
        <taxon>Anthemidinae</taxon>
        <taxon>Tanacetum</taxon>
    </lineage>
</organism>
<evidence type="ECO:0000313" key="2">
    <source>
        <dbReference type="EMBL" id="GJS55488.1"/>
    </source>
</evidence>
<reference evidence="2" key="1">
    <citation type="journal article" date="2022" name="Int. J. Mol. Sci.">
        <title>Draft Genome of Tanacetum Coccineum: Genomic Comparison of Closely Related Tanacetum-Family Plants.</title>
        <authorList>
            <person name="Yamashiro T."/>
            <person name="Shiraishi A."/>
            <person name="Nakayama K."/>
            <person name="Satake H."/>
        </authorList>
    </citation>
    <scope>NUCLEOTIDE SEQUENCE</scope>
</reference>
<dbReference type="Proteomes" id="UP001151760">
    <property type="component" value="Unassembled WGS sequence"/>
</dbReference>
<accession>A0ABQ4WRR0</accession>
<proteinExistence type="predicted"/>
<sequence length="225" mass="26458">MRYGGICFHYKYDTNPNSLNFSDYPPQPHYETNICELCGNDAHFGYNCSPQVPFVYNQNPCFDQNFENNFPLISPKFSQHNLDCENCGGPHAKFECQSMNQNFHDSNSSGFDQFQPPQFPVIHQLPQEMRMEALQAREDLMKSIQNFLKKFNRISFRETPKVLMQAWDKFFEIKHAQSEEVQELLNKLLQDLQSINEELAEYINTPSWNLPTLSYDDDEEYSIHD</sequence>
<reference evidence="2" key="2">
    <citation type="submission" date="2022-01" db="EMBL/GenBank/DDBJ databases">
        <authorList>
            <person name="Yamashiro T."/>
            <person name="Shiraishi A."/>
            <person name="Satake H."/>
            <person name="Nakayama K."/>
        </authorList>
    </citation>
    <scope>NUCLEOTIDE SEQUENCE</scope>
</reference>
<protein>
    <submittedName>
        <fullName evidence="2">Uncharacterized protein</fullName>
    </submittedName>
</protein>
<keyword evidence="1" id="KW-0175">Coiled coil</keyword>
<dbReference type="EMBL" id="BQNB010008871">
    <property type="protein sequence ID" value="GJS55488.1"/>
    <property type="molecule type" value="Genomic_DNA"/>
</dbReference>
<name>A0ABQ4WRR0_9ASTR</name>
<gene>
    <name evidence="2" type="ORF">Tco_0628850</name>
</gene>
<evidence type="ECO:0000256" key="1">
    <source>
        <dbReference type="SAM" id="Coils"/>
    </source>
</evidence>
<evidence type="ECO:0000313" key="3">
    <source>
        <dbReference type="Proteomes" id="UP001151760"/>
    </source>
</evidence>